<dbReference type="Gene3D" id="3.40.50.970">
    <property type="match status" value="1"/>
</dbReference>
<dbReference type="InterPro" id="IPR029061">
    <property type="entry name" value="THDP-binding"/>
</dbReference>
<evidence type="ECO:0000313" key="6">
    <source>
        <dbReference type="Proteomes" id="UP000769766"/>
    </source>
</evidence>
<dbReference type="PANTHER" id="PTHR47514:SF1">
    <property type="entry name" value="TRANSKETOLASE N-TERMINAL SECTION-RELATED"/>
    <property type="match status" value="1"/>
</dbReference>
<dbReference type="InterPro" id="IPR005474">
    <property type="entry name" value="Transketolase_N"/>
</dbReference>
<comment type="cofactor">
    <cofactor evidence="1">
        <name>thiamine diphosphate</name>
        <dbReference type="ChEBI" id="CHEBI:58937"/>
    </cofactor>
</comment>
<evidence type="ECO:0000256" key="1">
    <source>
        <dbReference type="ARBA" id="ARBA00001964"/>
    </source>
</evidence>
<protein>
    <submittedName>
        <fullName evidence="5">Transketolase</fullName>
    </submittedName>
</protein>
<proteinExistence type="inferred from homology"/>
<evidence type="ECO:0000259" key="4">
    <source>
        <dbReference type="Pfam" id="PF00456"/>
    </source>
</evidence>
<comment type="similarity">
    <text evidence="2">Belongs to the transketolase family.</text>
</comment>
<accession>A0A932FYE1</accession>
<evidence type="ECO:0000256" key="2">
    <source>
        <dbReference type="ARBA" id="ARBA00007131"/>
    </source>
</evidence>
<gene>
    <name evidence="5" type="ORF">HYY20_05790</name>
</gene>
<dbReference type="Proteomes" id="UP000769766">
    <property type="component" value="Unassembled WGS sequence"/>
</dbReference>
<dbReference type="PANTHER" id="PTHR47514">
    <property type="entry name" value="TRANSKETOLASE N-TERMINAL SECTION-RELATED"/>
    <property type="match status" value="1"/>
</dbReference>
<evidence type="ECO:0000313" key="5">
    <source>
        <dbReference type="EMBL" id="MBI2876374.1"/>
    </source>
</evidence>
<name>A0A932FYE1_UNCTE</name>
<evidence type="ECO:0000256" key="3">
    <source>
        <dbReference type="ARBA" id="ARBA00023052"/>
    </source>
</evidence>
<keyword evidence="3" id="KW-0786">Thiamine pyrophosphate</keyword>
<reference evidence="5" key="1">
    <citation type="submission" date="2020-07" db="EMBL/GenBank/DDBJ databases">
        <title>Huge and variable diversity of episymbiotic CPR bacteria and DPANN archaea in groundwater ecosystems.</title>
        <authorList>
            <person name="He C.Y."/>
            <person name="Keren R."/>
            <person name="Whittaker M."/>
            <person name="Farag I.F."/>
            <person name="Doudna J."/>
            <person name="Cate J.H.D."/>
            <person name="Banfield J.F."/>
        </authorList>
    </citation>
    <scope>NUCLEOTIDE SEQUENCE</scope>
    <source>
        <strain evidence="5">NC_groundwater_672_Ag_B-0.1um_62_36</strain>
    </source>
</reference>
<feature type="domain" description="Transketolase N-terminal" evidence="4">
    <location>
        <begin position="10"/>
        <end position="262"/>
    </location>
</feature>
<dbReference type="EMBL" id="JACPRF010000177">
    <property type="protein sequence ID" value="MBI2876374.1"/>
    <property type="molecule type" value="Genomic_DNA"/>
</dbReference>
<dbReference type="CDD" id="cd02012">
    <property type="entry name" value="TPP_TK"/>
    <property type="match status" value="1"/>
</dbReference>
<organism evidence="5 6">
    <name type="scientific">Tectimicrobiota bacterium</name>
    <dbReference type="NCBI Taxonomy" id="2528274"/>
    <lineage>
        <taxon>Bacteria</taxon>
        <taxon>Pseudomonadati</taxon>
        <taxon>Nitrospinota/Tectimicrobiota group</taxon>
        <taxon>Candidatus Tectimicrobiota</taxon>
    </lineage>
</organism>
<dbReference type="SUPFAM" id="SSF52518">
    <property type="entry name" value="Thiamin diphosphate-binding fold (THDP-binding)"/>
    <property type="match status" value="1"/>
</dbReference>
<dbReference type="Pfam" id="PF00456">
    <property type="entry name" value="Transketolase_N"/>
    <property type="match status" value="1"/>
</dbReference>
<comment type="caution">
    <text evidence="5">The sequence shown here is derived from an EMBL/GenBank/DDBJ whole genome shotgun (WGS) entry which is preliminary data.</text>
</comment>
<dbReference type="AlphaFoldDB" id="A0A932FYE1"/>
<sequence>MEDRIAELKEIARQVRIDILQMLAKAGSGHTGGSLSAVEIVTSLYFARMRHNPERPDWEDRDRFVLSKGHGAPVLYAVLSRCGYFDRKHLETLRQLGSILQGHPYSGATPGIEASTGSLGQGLSQANGMALAARLSRKDWRVYALLGDGESQEGLIWEAAMTAAHYKLDNLCAITDNNGLQIDGPVSRVMAVEPIARKWEAFGWHVVEVDGHRFEEILAALDSAERTKGRPTMIVARTVKGKGVSFMENQVKYHGVTPTPQELELALKELQAIE</sequence>